<dbReference type="PANTHER" id="PTHR28668">
    <property type="entry name" value="TRANSMEMBRANE PROTEIN 234"/>
    <property type="match status" value="1"/>
</dbReference>
<comment type="subcellular location">
    <subcellularLocation>
        <location evidence="1">Membrane</location>
        <topology evidence="1">Multi-pass membrane protein</topology>
    </subcellularLocation>
</comment>
<feature type="transmembrane region" description="Helical" evidence="6">
    <location>
        <begin position="54"/>
        <end position="75"/>
    </location>
</feature>
<organism evidence="7 8">
    <name type="scientific">Genlisea aurea</name>
    <dbReference type="NCBI Taxonomy" id="192259"/>
    <lineage>
        <taxon>Eukaryota</taxon>
        <taxon>Viridiplantae</taxon>
        <taxon>Streptophyta</taxon>
        <taxon>Embryophyta</taxon>
        <taxon>Tracheophyta</taxon>
        <taxon>Spermatophyta</taxon>
        <taxon>Magnoliopsida</taxon>
        <taxon>eudicotyledons</taxon>
        <taxon>Gunneridae</taxon>
        <taxon>Pentapetalae</taxon>
        <taxon>asterids</taxon>
        <taxon>lamiids</taxon>
        <taxon>Lamiales</taxon>
        <taxon>Lentibulariaceae</taxon>
        <taxon>Genlisea</taxon>
    </lineage>
</organism>
<evidence type="ECO:0000256" key="2">
    <source>
        <dbReference type="ARBA" id="ARBA00005977"/>
    </source>
</evidence>
<keyword evidence="5 6" id="KW-0472">Membrane</keyword>
<dbReference type="AlphaFoldDB" id="S8C3K2"/>
<dbReference type="PANTHER" id="PTHR28668:SF1">
    <property type="entry name" value="TRANSMEMBRANE PROTEIN 234"/>
    <property type="match status" value="1"/>
</dbReference>
<keyword evidence="3 6" id="KW-0812">Transmembrane</keyword>
<evidence type="ECO:0000256" key="6">
    <source>
        <dbReference type="SAM" id="Phobius"/>
    </source>
</evidence>
<dbReference type="EMBL" id="AUSU01006987">
    <property type="protein sequence ID" value="EPS61244.1"/>
    <property type="molecule type" value="Genomic_DNA"/>
</dbReference>
<dbReference type="InterPro" id="IPR037185">
    <property type="entry name" value="EmrE-like"/>
</dbReference>
<accession>S8C3K2</accession>
<dbReference type="Gene3D" id="1.10.3730.20">
    <property type="match status" value="1"/>
</dbReference>
<feature type="non-terminal residue" evidence="7">
    <location>
        <position position="124"/>
    </location>
</feature>
<dbReference type="OrthoDB" id="43458at2759"/>
<dbReference type="Proteomes" id="UP000015453">
    <property type="component" value="Unassembled WGS sequence"/>
</dbReference>
<dbReference type="Pfam" id="PF10639">
    <property type="entry name" value="TMEM234"/>
    <property type="match status" value="1"/>
</dbReference>
<evidence type="ECO:0000256" key="1">
    <source>
        <dbReference type="ARBA" id="ARBA00004141"/>
    </source>
</evidence>
<proteinExistence type="inferred from homology"/>
<gene>
    <name evidence="7" type="ORF">M569_13556</name>
</gene>
<dbReference type="InterPro" id="IPR018908">
    <property type="entry name" value="TMEM234"/>
</dbReference>
<keyword evidence="4 6" id="KW-1133">Transmembrane helix</keyword>
<evidence type="ECO:0000313" key="8">
    <source>
        <dbReference type="Proteomes" id="UP000015453"/>
    </source>
</evidence>
<evidence type="ECO:0000256" key="3">
    <source>
        <dbReference type="ARBA" id="ARBA00022692"/>
    </source>
</evidence>
<reference evidence="7 8" key="1">
    <citation type="journal article" date="2013" name="BMC Genomics">
        <title>The miniature genome of a carnivorous plant Genlisea aurea contains a low number of genes and short non-coding sequences.</title>
        <authorList>
            <person name="Leushkin E.V."/>
            <person name="Sutormin R.A."/>
            <person name="Nabieva E.R."/>
            <person name="Penin A.A."/>
            <person name="Kondrashov A.S."/>
            <person name="Logacheva M.D."/>
        </authorList>
    </citation>
    <scope>NUCLEOTIDE SEQUENCE [LARGE SCALE GENOMIC DNA]</scope>
</reference>
<comment type="caution">
    <text evidence="7">The sequence shown here is derived from an EMBL/GenBank/DDBJ whole genome shotgun (WGS) entry which is preliminary data.</text>
</comment>
<sequence>VGLDSMKMVVVGLIWGATNALMRRGTIAWDRASKSSASETKASRIRKWMGPLLIWQYSLPLIVNLSASAAFFAVLREAPISTAVPVTNASTFAATAVFGILLGEKTRSGMALLGTLLILLGVYI</sequence>
<keyword evidence="8" id="KW-1185">Reference proteome</keyword>
<feature type="transmembrane region" description="Helical" evidence="6">
    <location>
        <begin position="82"/>
        <end position="102"/>
    </location>
</feature>
<feature type="non-terminal residue" evidence="7">
    <location>
        <position position="1"/>
    </location>
</feature>
<comment type="similarity">
    <text evidence="2">Belongs to the TMEM234 family.</text>
</comment>
<dbReference type="SUPFAM" id="SSF103481">
    <property type="entry name" value="Multidrug resistance efflux transporter EmrE"/>
    <property type="match status" value="1"/>
</dbReference>
<protein>
    <submittedName>
        <fullName evidence="7">Uncharacterized protein</fullName>
    </submittedName>
</protein>
<evidence type="ECO:0000256" key="4">
    <source>
        <dbReference type="ARBA" id="ARBA00022989"/>
    </source>
</evidence>
<evidence type="ECO:0000313" key="7">
    <source>
        <dbReference type="EMBL" id="EPS61244.1"/>
    </source>
</evidence>
<name>S8C3K2_9LAMI</name>
<evidence type="ECO:0000256" key="5">
    <source>
        <dbReference type="ARBA" id="ARBA00023136"/>
    </source>
</evidence>
<dbReference type="GO" id="GO:0016020">
    <property type="term" value="C:membrane"/>
    <property type="evidence" value="ECO:0007669"/>
    <property type="project" value="UniProtKB-SubCell"/>
</dbReference>